<evidence type="ECO:0000313" key="5">
    <source>
        <dbReference type="Proteomes" id="UP001499863"/>
    </source>
</evidence>
<dbReference type="RefSeq" id="WP_344336187.1">
    <property type="nucleotide sequence ID" value="NZ_BAAAKJ010000193.1"/>
</dbReference>
<evidence type="ECO:0008006" key="6">
    <source>
        <dbReference type="Google" id="ProtNLM"/>
    </source>
</evidence>
<keyword evidence="5" id="KW-1185">Reference proteome</keyword>
<dbReference type="PANTHER" id="PTHR43464:SF19">
    <property type="entry name" value="UBIQUINONE BIOSYNTHESIS O-METHYLTRANSFERASE, MITOCHONDRIAL"/>
    <property type="match status" value="1"/>
</dbReference>
<sequence>MSKDLESFDTTTTYRTVSKDYAVAAEEFWGFISDETIAHLDLRAGLRVLDLCCGPGPMTLRLAERVGSGGCVEAVDVLEEMRTLTRERAAQRGFAHVIVREGDIDALPEGDASFDIVNCSLGLYFARDMARSLASFWSYVRPGGTLAVTTIGPRLFDPVRPVFFEACEAELPGVGTYLPWTRTDDPDVVLSLFEQAGIPGAVVSTDRRAIRLASPQAWWPIVHGSGLRQLQEELGEAAGDRVRRRCEAWIEQNGVTGINVETLRLIATKPR</sequence>
<dbReference type="SUPFAM" id="SSF53335">
    <property type="entry name" value="S-adenosyl-L-methionine-dependent methyltransferases"/>
    <property type="match status" value="1"/>
</dbReference>
<keyword evidence="2" id="KW-0808">Transferase</keyword>
<keyword evidence="1" id="KW-0489">Methyltransferase</keyword>
<dbReference type="CDD" id="cd02440">
    <property type="entry name" value="AdoMet_MTases"/>
    <property type="match status" value="1"/>
</dbReference>
<dbReference type="Gene3D" id="3.40.50.150">
    <property type="entry name" value="Vaccinia Virus protein VP39"/>
    <property type="match status" value="1"/>
</dbReference>
<evidence type="ECO:0000256" key="1">
    <source>
        <dbReference type="ARBA" id="ARBA00022603"/>
    </source>
</evidence>
<comment type="caution">
    <text evidence="4">The sequence shown here is derived from an EMBL/GenBank/DDBJ whole genome shotgun (WGS) entry which is preliminary data.</text>
</comment>
<accession>A0ABN1Y8Y2</accession>
<protein>
    <recommendedName>
        <fullName evidence="6">Methyltransferase domain-containing protein</fullName>
    </recommendedName>
</protein>
<dbReference type="Proteomes" id="UP001499863">
    <property type="component" value="Unassembled WGS sequence"/>
</dbReference>
<dbReference type="EMBL" id="BAAAKJ010000193">
    <property type="protein sequence ID" value="GAA1397660.1"/>
    <property type="molecule type" value="Genomic_DNA"/>
</dbReference>
<proteinExistence type="predicted"/>
<dbReference type="PANTHER" id="PTHR43464">
    <property type="entry name" value="METHYLTRANSFERASE"/>
    <property type="match status" value="1"/>
</dbReference>
<evidence type="ECO:0000256" key="2">
    <source>
        <dbReference type="ARBA" id="ARBA00022679"/>
    </source>
</evidence>
<gene>
    <name evidence="4" type="ORF">GCM10009639_35320</name>
</gene>
<evidence type="ECO:0000313" key="4">
    <source>
        <dbReference type="EMBL" id="GAA1397660.1"/>
    </source>
</evidence>
<name>A0ABN1Y8Y2_9ACTN</name>
<dbReference type="InterPro" id="IPR029063">
    <property type="entry name" value="SAM-dependent_MTases_sf"/>
</dbReference>
<keyword evidence="3" id="KW-0949">S-adenosyl-L-methionine</keyword>
<evidence type="ECO:0000256" key="3">
    <source>
        <dbReference type="ARBA" id="ARBA00022691"/>
    </source>
</evidence>
<reference evidence="4 5" key="1">
    <citation type="journal article" date="2019" name="Int. J. Syst. Evol. Microbiol.">
        <title>The Global Catalogue of Microorganisms (GCM) 10K type strain sequencing project: providing services to taxonomists for standard genome sequencing and annotation.</title>
        <authorList>
            <consortium name="The Broad Institute Genomics Platform"/>
            <consortium name="The Broad Institute Genome Sequencing Center for Infectious Disease"/>
            <person name="Wu L."/>
            <person name="Ma J."/>
        </authorList>
    </citation>
    <scope>NUCLEOTIDE SEQUENCE [LARGE SCALE GENOMIC DNA]</scope>
    <source>
        <strain evidence="4 5">JCM 12393</strain>
    </source>
</reference>
<dbReference type="Pfam" id="PF01209">
    <property type="entry name" value="Ubie_methyltran"/>
    <property type="match status" value="1"/>
</dbReference>
<organism evidence="4 5">
    <name type="scientific">Kitasatospora putterlickiae</name>
    <dbReference type="NCBI Taxonomy" id="221725"/>
    <lineage>
        <taxon>Bacteria</taxon>
        <taxon>Bacillati</taxon>
        <taxon>Actinomycetota</taxon>
        <taxon>Actinomycetes</taxon>
        <taxon>Kitasatosporales</taxon>
        <taxon>Streptomycetaceae</taxon>
        <taxon>Kitasatospora</taxon>
    </lineage>
</organism>